<feature type="domain" description="CBM21" evidence="2">
    <location>
        <begin position="179"/>
        <end position="288"/>
    </location>
</feature>
<dbReference type="InterPro" id="IPR050782">
    <property type="entry name" value="PP1_regulatory_subunit_3"/>
</dbReference>
<dbReference type="PANTHER" id="PTHR12307:SF53">
    <property type="entry name" value="PROTEIN PHOSPHATASE 1 REGULATORY SUBUNIT"/>
    <property type="match status" value="1"/>
</dbReference>
<sequence>MTQQSKEQLQADSPTHTADQDGEQNAVISVLVPSDTVVTLKESLPVTTSTPALDDRPSVSLAPPSEVTEPSTLLHIPVSPAAEGVVDATCASTTITPTSKLKPAIRSRSPSSKSVRFNATAFKHILVFPRGTIPIALLTCPQFTLQDYASIDHLGSGTPPLVVRPANFTFDELSRLDSSRPVRVETVMLTLKESTKTPVLIVRIRVANWGNPKEVVIRYSNDSWTTYTETRAESAKWAGFVEGCDKSEERFSVEIPNMTPGTTVFAVRYSINGREWWDNNMGSDYKVDLAMLPNTTTKQSSSVSQPKWPSMSIWTSEYPPNVFKCAPNPVVEPVVPDSPPLPNPGRRHRPYSFWTNGDWTRDAKSGRLGCGSLPTSERSVKLQSGHSLSLSRPLYADSNGI</sequence>
<dbReference type="GeneID" id="27689198"/>
<organism evidence="3 4">
    <name type="scientific">Spizellomyces punctatus (strain DAOM BR117)</name>
    <dbReference type="NCBI Taxonomy" id="645134"/>
    <lineage>
        <taxon>Eukaryota</taxon>
        <taxon>Fungi</taxon>
        <taxon>Fungi incertae sedis</taxon>
        <taxon>Chytridiomycota</taxon>
        <taxon>Chytridiomycota incertae sedis</taxon>
        <taxon>Chytridiomycetes</taxon>
        <taxon>Spizellomycetales</taxon>
        <taxon>Spizellomycetaceae</taxon>
        <taxon>Spizellomyces</taxon>
    </lineage>
</organism>
<protein>
    <recommendedName>
        <fullName evidence="2">CBM21 domain-containing protein</fullName>
    </recommendedName>
</protein>
<dbReference type="Proteomes" id="UP000053201">
    <property type="component" value="Unassembled WGS sequence"/>
</dbReference>
<evidence type="ECO:0000313" key="3">
    <source>
        <dbReference type="EMBL" id="KNC98887.1"/>
    </source>
</evidence>
<dbReference type="PROSITE" id="PS51159">
    <property type="entry name" value="CBM21"/>
    <property type="match status" value="1"/>
</dbReference>
<feature type="region of interest" description="Disordered" evidence="1">
    <location>
        <begin position="46"/>
        <end position="67"/>
    </location>
</feature>
<dbReference type="EMBL" id="KQ257459">
    <property type="protein sequence ID" value="KNC98887.1"/>
    <property type="molecule type" value="Genomic_DNA"/>
</dbReference>
<gene>
    <name evidence="3" type="ORF">SPPG_05854</name>
</gene>
<dbReference type="Gene3D" id="2.60.40.2440">
    <property type="entry name" value="Carbohydrate binding type-21 domain"/>
    <property type="match status" value="1"/>
</dbReference>
<dbReference type="OrthoDB" id="2162489at2759"/>
<dbReference type="GO" id="GO:2001069">
    <property type="term" value="F:glycogen binding"/>
    <property type="evidence" value="ECO:0007669"/>
    <property type="project" value="TreeGrafter"/>
</dbReference>
<name>A0A0L0HCG4_SPIPD</name>
<dbReference type="PANTHER" id="PTHR12307">
    <property type="entry name" value="PROTEIN PHOSPHATASE 1 REGULATORY SUBUNIT"/>
    <property type="match status" value="1"/>
</dbReference>
<evidence type="ECO:0000256" key="1">
    <source>
        <dbReference type="SAM" id="MobiDB-lite"/>
    </source>
</evidence>
<keyword evidence="4" id="KW-1185">Reference proteome</keyword>
<dbReference type="GO" id="GO:0008157">
    <property type="term" value="F:protein phosphatase 1 binding"/>
    <property type="evidence" value="ECO:0007669"/>
    <property type="project" value="TreeGrafter"/>
</dbReference>
<dbReference type="RefSeq" id="XP_016606927.1">
    <property type="nucleotide sequence ID" value="XM_016754059.1"/>
</dbReference>
<dbReference type="InParanoid" id="A0A0L0HCG4"/>
<dbReference type="InterPro" id="IPR038175">
    <property type="entry name" value="CBM21_dom_sf"/>
</dbReference>
<feature type="region of interest" description="Disordered" evidence="1">
    <location>
        <begin position="365"/>
        <end position="384"/>
    </location>
</feature>
<dbReference type="GO" id="GO:0005979">
    <property type="term" value="P:regulation of glycogen biosynthetic process"/>
    <property type="evidence" value="ECO:0007669"/>
    <property type="project" value="TreeGrafter"/>
</dbReference>
<feature type="region of interest" description="Disordered" evidence="1">
    <location>
        <begin position="1"/>
        <end position="26"/>
    </location>
</feature>
<reference evidence="3 4" key="1">
    <citation type="submission" date="2009-08" db="EMBL/GenBank/DDBJ databases">
        <title>The Genome Sequence of Spizellomyces punctatus strain DAOM BR117.</title>
        <authorList>
            <consortium name="The Broad Institute Genome Sequencing Platform"/>
            <person name="Russ C."/>
            <person name="Cuomo C."/>
            <person name="Shea T."/>
            <person name="Young S.K."/>
            <person name="Zeng Q."/>
            <person name="Koehrsen M."/>
            <person name="Haas B."/>
            <person name="Borodovsky M."/>
            <person name="Guigo R."/>
            <person name="Alvarado L."/>
            <person name="Berlin A."/>
            <person name="Bochicchio J."/>
            <person name="Borenstein D."/>
            <person name="Chapman S."/>
            <person name="Chen Z."/>
            <person name="Engels R."/>
            <person name="Freedman E."/>
            <person name="Gellesch M."/>
            <person name="Goldberg J."/>
            <person name="Griggs A."/>
            <person name="Gujja S."/>
            <person name="Heiman D."/>
            <person name="Hepburn T."/>
            <person name="Howarth C."/>
            <person name="Jen D."/>
            <person name="Larson L."/>
            <person name="Lewis B."/>
            <person name="Mehta T."/>
            <person name="Park D."/>
            <person name="Pearson M."/>
            <person name="Roberts A."/>
            <person name="Saif S."/>
            <person name="Shenoy N."/>
            <person name="Sisk P."/>
            <person name="Stolte C."/>
            <person name="Sykes S."/>
            <person name="Thomson T."/>
            <person name="Walk T."/>
            <person name="White J."/>
            <person name="Yandava C."/>
            <person name="Burger G."/>
            <person name="Gray M.W."/>
            <person name="Holland P.W.H."/>
            <person name="King N."/>
            <person name="Lang F.B.F."/>
            <person name="Roger A.J."/>
            <person name="Ruiz-Trillo I."/>
            <person name="Lander E."/>
            <person name="Nusbaum C."/>
        </authorList>
    </citation>
    <scope>NUCLEOTIDE SEQUENCE [LARGE SCALE GENOMIC DNA]</scope>
    <source>
        <strain evidence="3 4">DAOM BR117</strain>
    </source>
</reference>
<evidence type="ECO:0000313" key="4">
    <source>
        <dbReference type="Proteomes" id="UP000053201"/>
    </source>
</evidence>
<dbReference type="VEuPathDB" id="FungiDB:SPPG_05854"/>
<dbReference type="Pfam" id="PF03370">
    <property type="entry name" value="CBM_21"/>
    <property type="match status" value="1"/>
</dbReference>
<evidence type="ECO:0000259" key="2">
    <source>
        <dbReference type="PROSITE" id="PS51159"/>
    </source>
</evidence>
<proteinExistence type="predicted"/>
<feature type="compositionally biased region" description="Polar residues" evidence="1">
    <location>
        <begin position="1"/>
        <end position="17"/>
    </location>
</feature>
<dbReference type="GO" id="GO:0000164">
    <property type="term" value="C:protein phosphatase type 1 complex"/>
    <property type="evidence" value="ECO:0007669"/>
    <property type="project" value="TreeGrafter"/>
</dbReference>
<feature type="compositionally biased region" description="Polar residues" evidence="1">
    <location>
        <begin position="373"/>
        <end position="384"/>
    </location>
</feature>
<dbReference type="AlphaFoldDB" id="A0A0L0HCG4"/>
<dbReference type="STRING" id="645134.A0A0L0HCG4"/>
<accession>A0A0L0HCG4</accession>
<dbReference type="InterPro" id="IPR005036">
    <property type="entry name" value="CBM21_dom"/>
</dbReference>